<dbReference type="AlphaFoldDB" id="A0AA38IPW0"/>
<dbReference type="PANTHER" id="PTHR21683">
    <property type="entry name" value="COILED-COIL DOMAIN-CONTAINING PROTEIN 42 LIKE-2-LIKE-RELATED"/>
    <property type="match status" value="1"/>
</dbReference>
<dbReference type="InterPro" id="IPR025252">
    <property type="entry name" value="DUF4200"/>
</dbReference>
<evidence type="ECO:0000313" key="4">
    <source>
        <dbReference type="Proteomes" id="UP001168821"/>
    </source>
</evidence>
<gene>
    <name evidence="3" type="ORF">Zmor_005386</name>
</gene>
<dbReference type="EMBL" id="JALNTZ010000002">
    <property type="protein sequence ID" value="KAJ3660960.1"/>
    <property type="molecule type" value="Genomic_DNA"/>
</dbReference>
<proteinExistence type="predicted"/>
<dbReference type="PANTHER" id="PTHR21683:SF2">
    <property type="entry name" value="COILED-COIL DOMAIN-CONTAINING PROTEIN 42 LIKE-2-LIKE"/>
    <property type="match status" value="1"/>
</dbReference>
<dbReference type="Pfam" id="PF13863">
    <property type="entry name" value="DUF4200"/>
    <property type="match status" value="1"/>
</dbReference>
<comment type="caution">
    <text evidence="3">The sequence shown here is derived from an EMBL/GenBank/DDBJ whole genome shotgun (WGS) entry which is preliminary data.</text>
</comment>
<evidence type="ECO:0000256" key="1">
    <source>
        <dbReference type="ARBA" id="ARBA00023054"/>
    </source>
</evidence>
<dbReference type="InterPro" id="IPR051147">
    <property type="entry name" value="CFAP_domain-containing"/>
</dbReference>
<keyword evidence="4" id="KW-1185">Reference proteome</keyword>
<evidence type="ECO:0000259" key="2">
    <source>
        <dbReference type="Pfam" id="PF13863"/>
    </source>
</evidence>
<name>A0AA38IPW0_9CUCU</name>
<keyword evidence="1" id="KW-0175">Coiled coil</keyword>
<evidence type="ECO:0000313" key="3">
    <source>
        <dbReference type="EMBL" id="KAJ3660960.1"/>
    </source>
</evidence>
<reference evidence="3" key="1">
    <citation type="journal article" date="2023" name="G3 (Bethesda)">
        <title>Whole genome assemblies of Zophobas morio and Tenebrio molitor.</title>
        <authorList>
            <person name="Kaur S."/>
            <person name="Stinson S.A."/>
            <person name="diCenzo G.C."/>
        </authorList>
    </citation>
    <scope>NUCLEOTIDE SEQUENCE</scope>
    <source>
        <strain evidence="3">QUZm001</strain>
    </source>
</reference>
<sequence>MSTSKKFVTHSRSITFPRFPPYQEVREYLTSKAYFSSIECDPLQWDRAGHDPVFDLMYSLRKLQKADKILADKREWVKQEHKKIQMQWDDLYEKEMKLNHTFRKLSHFIKSNEEKRTRAMKIRDEDYQLRMQRTEEIENLEKKCNLVIKAQQEIDANIAALKIYEKYLNTVAGESEDLKNADHLINRYEALVNTRNLLGKRQDENLGELENARAKTSKMVEENKFKILGLNNVVADLRSRYNTAFREALHWENLVLAIKRHSYEKYQEIIEVRESSRNVYLQMCKRKGEMPKIREDDFEKQLIFIKETLKELRAVKMNAQGSLHSRKGVK</sequence>
<organism evidence="3 4">
    <name type="scientific">Zophobas morio</name>
    <dbReference type="NCBI Taxonomy" id="2755281"/>
    <lineage>
        <taxon>Eukaryota</taxon>
        <taxon>Metazoa</taxon>
        <taxon>Ecdysozoa</taxon>
        <taxon>Arthropoda</taxon>
        <taxon>Hexapoda</taxon>
        <taxon>Insecta</taxon>
        <taxon>Pterygota</taxon>
        <taxon>Neoptera</taxon>
        <taxon>Endopterygota</taxon>
        <taxon>Coleoptera</taxon>
        <taxon>Polyphaga</taxon>
        <taxon>Cucujiformia</taxon>
        <taxon>Tenebrionidae</taxon>
        <taxon>Zophobas</taxon>
    </lineage>
</organism>
<dbReference type="Proteomes" id="UP001168821">
    <property type="component" value="Unassembled WGS sequence"/>
</dbReference>
<accession>A0AA38IPW0</accession>
<feature type="domain" description="DUF4200" evidence="2">
    <location>
        <begin position="60"/>
        <end position="172"/>
    </location>
</feature>
<dbReference type="GO" id="GO:0005856">
    <property type="term" value="C:cytoskeleton"/>
    <property type="evidence" value="ECO:0007669"/>
    <property type="project" value="UniProtKB-ARBA"/>
</dbReference>
<protein>
    <recommendedName>
        <fullName evidence="2">DUF4200 domain-containing protein</fullName>
    </recommendedName>
</protein>